<dbReference type="InterPro" id="IPR027417">
    <property type="entry name" value="P-loop_NTPase"/>
</dbReference>
<dbReference type="InterPro" id="IPR024402">
    <property type="entry name" value="DUF2726"/>
</dbReference>
<dbReference type="RefSeq" id="WP_078784814.1">
    <property type="nucleotide sequence ID" value="NZ_FUYF01000010.1"/>
</dbReference>
<feature type="domain" description="DNA2/NAM7 helicase helicase" evidence="2">
    <location>
        <begin position="332"/>
        <end position="642"/>
    </location>
</feature>
<dbReference type="Gene3D" id="3.40.960.10">
    <property type="entry name" value="VSR Endonuclease"/>
    <property type="match status" value="1"/>
</dbReference>
<dbReference type="Pfam" id="PF13087">
    <property type="entry name" value="AAA_12"/>
    <property type="match status" value="1"/>
</dbReference>
<evidence type="ECO:0000259" key="1">
    <source>
        <dbReference type="Pfam" id="PF10881"/>
    </source>
</evidence>
<dbReference type="Pfam" id="PF13086">
    <property type="entry name" value="AAA_11"/>
    <property type="match status" value="1"/>
</dbReference>
<sequence>MNNITRSIFRAIHEGRWLSIEYKNQQTQQTKYWVAIRGLNPRTRTLNVDGLHLGKLSVQALDHISIDRIQTAEVVDGSWCPVNQTLIDDIRDNPGRYAALFDNAANLRVLDYLAACNRLDATPYQSNYSLIHQIDADCFADYKEDTLELTDDQFRELVGRFQRRVEDRRQNAARPSLPTLGLNLISIDTRQGLYVLAYRPLRLDVKKRALRAEPEPVICREFTVNGSKLSIHQFLDADDYTLLDEFTKHAETIKDRITRSNPRVRVDDLPYLVAISRDCPVDLEHEYRGILTMFEDPSGETATAPLRAFFGEMTAKPRRRKSYPLALLNNKVNLDQLLAINNAMRYPLAYVQGPPGTGKTNTIVNTLTTAFFNERTVLFSSYNNHPIDGVVEKLQAVTYHGQTVPFPILRLGNNEKTAEALRTIGQLFEQCKKIPVPERLLDKNHADRTARAKQLTALLERYERILDLRERRETIRRLLDARGQMNFQYELQAGQLPQVDRELAAYGSIDSADALALLDRNEDELLRYLYYTSARCIRRLEEPKYNDLMSIVHSPDTDKERVTQFNKYISEPENLKKLLRVFPIVATTCISAHRLGDPEPSFDMVIMDEASQCSTAMSLVPILRGASLMLVGDPQQLSPVILLDPADNRTLRRRYGVTQEYDYIENSIYKCFLACDAVSDETLLSYHYRCSPKIIEFNNRKYYNHKLHIASRETDPTPLVYVDVPNDTTDEKNTAPQEVRRIEAYLTAHPDKQVGIITPFAKQRAAIEAMLRAKHFENAACGTVHAFQGDEKDVVIFSLALTDQTRPRTYDWLKTNKELINVATSRAREQLVILSNQAALDRLHADSTDDDIYELVQYVRKNGQSEVTEKPAASRALGIKPYSTKTEDAFLENLNHALDNAFLDGSRCTVRKEVPIAQVFEDNPGCADLFYTGRFDFVVYQREGRRLMPILAIELDGREHRDDPAVQRRDRKKDQICREHGFELIRVENSYARRYNYIKSILINYFRKVS</sequence>
<dbReference type="SUPFAM" id="SSF52540">
    <property type="entry name" value="P-loop containing nucleoside triphosphate hydrolases"/>
    <property type="match status" value="1"/>
</dbReference>
<name>A0A1T4XIQ6_9FIRM</name>
<evidence type="ECO:0000313" key="4">
    <source>
        <dbReference type="EMBL" id="SKA88975.1"/>
    </source>
</evidence>
<dbReference type="CDD" id="cd17934">
    <property type="entry name" value="DEXXQc_Upf1-like"/>
    <property type="match status" value="1"/>
</dbReference>
<evidence type="ECO:0000259" key="3">
    <source>
        <dbReference type="Pfam" id="PF13087"/>
    </source>
</evidence>
<proteinExistence type="predicted"/>
<reference evidence="4 5" key="1">
    <citation type="submission" date="2017-02" db="EMBL/GenBank/DDBJ databases">
        <authorList>
            <person name="Peterson S.W."/>
        </authorList>
    </citation>
    <scope>NUCLEOTIDE SEQUENCE [LARGE SCALE GENOMIC DNA]</scope>
    <source>
        <strain evidence="4 5">ATCC 27749</strain>
    </source>
</reference>
<feature type="domain" description="DNA2/NAM7 helicase-like C-terminal" evidence="3">
    <location>
        <begin position="678"/>
        <end position="837"/>
    </location>
</feature>
<dbReference type="Proteomes" id="UP000190286">
    <property type="component" value="Unassembled WGS sequence"/>
</dbReference>
<evidence type="ECO:0000313" key="5">
    <source>
        <dbReference type="Proteomes" id="UP000190286"/>
    </source>
</evidence>
<dbReference type="GO" id="GO:0004386">
    <property type="term" value="F:helicase activity"/>
    <property type="evidence" value="ECO:0007669"/>
    <property type="project" value="InterPro"/>
</dbReference>
<dbReference type="PANTHER" id="PTHR10887:SF495">
    <property type="entry name" value="HELICASE SENATAXIN ISOFORM X1-RELATED"/>
    <property type="match status" value="1"/>
</dbReference>
<dbReference type="PANTHER" id="PTHR10887">
    <property type="entry name" value="DNA2/NAM7 HELICASE FAMILY"/>
    <property type="match status" value="1"/>
</dbReference>
<dbReference type="InterPro" id="IPR041679">
    <property type="entry name" value="DNA2/NAM7-like_C"/>
</dbReference>
<evidence type="ECO:0000259" key="2">
    <source>
        <dbReference type="Pfam" id="PF13086"/>
    </source>
</evidence>
<organism evidence="4 5">
    <name type="scientific">Gemmiger formicilis</name>
    <dbReference type="NCBI Taxonomy" id="745368"/>
    <lineage>
        <taxon>Bacteria</taxon>
        <taxon>Bacillati</taxon>
        <taxon>Bacillota</taxon>
        <taxon>Clostridia</taxon>
        <taxon>Eubacteriales</taxon>
        <taxon>Gemmiger</taxon>
    </lineage>
</organism>
<dbReference type="GeneID" id="93338357"/>
<protein>
    <recommendedName>
        <fullName evidence="6">Superfamily I DNA and/or RNA helicase</fullName>
    </recommendedName>
</protein>
<dbReference type="InterPro" id="IPR047187">
    <property type="entry name" value="SF1_C_Upf1"/>
</dbReference>
<keyword evidence="5" id="KW-1185">Reference proteome</keyword>
<dbReference type="Pfam" id="PF10881">
    <property type="entry name" value="DUF2726"/>
    <property type="match status" value="1"/>
</dbReference>
<dbReference type="Gene3D" id="3.40.50.300">
    <property type="entry name" value="P-loop containing nucleotide triphosphate hydrolases"/>
    <property type="match status" value="2"/>
</dbReference>
<dbReference type="OrthoDB" id="9757917at2"/>
<accession>A0A1T4XIQ6</accession>
<evidence type="ECO:0008006" key="6">
    <source>
        <dbReference type="Google" id="ProtNLM"/>
    </source>
</evidence>
<dbReference type="InterPro" id="IPR041677">
    <property type="entry name" value="DNA2/NAM7_AAA_11"/>
</dbReference>
<dbReference type="STRING" id="745368.SAMN02745178_01903"/>
<dbReference type="EMBL" id="FUYF01000010">
    <property type="protein sequence ID" value="SKA88975.1"/>
    <property type="molecule type" value="Genomic_DNA"/>
</dbReference>
<dbReference type="AlphaFoldDB" id="A0A1T4XIQ6"/>
<feature type="domain" description="DUF2726" evidence="1">
    <location>
        <begin position="904"/>
        <end position="996"/>
    </location>
</feature>
<dbReference type="InterPro" id="IPR045055">
    <property type="entry name" value="DNA2/NAM7-like"/>
</dbReference>
<dbReference type="CDD" id="cd18808">
    <property type="entry name" value="SF1_C_Upf1"/>
    <property type="match status" value="1"/>
</dbReference>
<gene>
    <name evidence="4" type="ORF">SAMN02745178_01903</name>
</gene>